<keyword evidence="7 21" id="KW-0443">Lipid metabolism</keyword>
<reference evidence="26" key="5">
    <citation type="submission" date="2025-09" db="UniProtKB">
        <authorList>
            <consortium name="Ensembl"/>
        </authorList>
    </citation>
    <scope>IDENTIFICATION</scope>
</reference>
<dbReference type="GO" id="GO:0017040">
    <property type="term" value="F:N-acylsphingosine amidohydrolase activity"/>
    <property type="evidence" value="ECO:0007669"/>
    <property type="project" value="UniProtKB-EC"/>
</dbReference>
<reference evidence="27" key="2">
    <citation type="journal article" date="2007" name="PLoS Biol.">
        <title>Survey sequencing and comparative analysis of the elephant shark (Callorhinchus milii) genome.</title>
        <authorList>
            <person name="Venkatesh B."/>
            <person name="Kirkness E.F."/>
            <person name="Loh Y.H."/>
            <person name="Halpern A.L."/>
            <person name="Lee A.P."/>
            <person name="Johnson J."/>
            <person name="Dandona N."/>
            <person name="Viswanathan L.D."/>
            <person name="Tay A."/>
            <person name="Venter J.C."/>
            <person name="Strausberg R.L."/>
            <person name="Brenner S."/>
        </authorList>
    </citation>
    <scope>NUCLEOTIDE SEQUENCE [LARGE SCALE GENOMIC DNA]</scope>
</reference>
<keyword evidence="6 21" id="KW-0378">Hydrolase</keyword>
<evidence type="ECO:0000256" key="9">
    <source>
        <dbReference type="ARBA" id="ARBA00023228"/>
    </source>
</evidence>
<organism evidence="26 27">
    <name type="scientific">Callorhinchus milii</name>
    <name type="common">Ghost shark</name>
    <dbReference type="NCBI Taxonomy" id="7868"/>
    <lineage>
        <taxon>Eukaryota</taxon>
        <taxon>Metazoa</taxon>
        <taxon>Chordata</taxon>
        <taxon>Craniata</taxon>
        <taxon>Vertebrata</taxon>
        <taxon>Chondrichthyes</taxon>
        <taxon>Holocephali</taxon>
        <taxon>Chimaeriformes</taxon>
        <taxon>Callorhinchidae</taxon>
        <taxon>Callorhinchus</taxon>
    </lineage>
</organism>
<comment type="subunit">
    <text evidence="10">Heterodimer of an alpha and a beta subunit, produced by autocatalytic cleavage.</text>
</comment>
<keyword evidence="5 23" id="KW-0732">Signal</keyword>
<gene>
    <name evidence="26" type="primary">LOC103180903</name>
</gene>
<evidence type="ECO:0000313" key="26">
    <source>
        <dbReference type="Ensembl" id="ENSCMIP00000012588.1"/>
    </source>
</evidence>
<dbReference type="Ensembl" id="ENSCMIT00000012876.1">
    <property type="protein sequence ID" value="ENSCMIP00000012588.1"/>
    <property type="gene ID" value="ENSCMIG00000006383.1"/>
</dbReference>
<feature type="signal peptide" evidence="23">
    <location>
        <begin position="1"/>
        <end position="17"/>
    </location>
</feature>
<dbReference type="Proteomes" id="UP000314986">
    <property type="component" value="Unassembled WGS sequence"/>
</dbReference>
<comment type="catalytic activity">
    <reaction evidence="18">
        <text>N-hexadecanoylsphing-4-enine + H2O = sphing-4-enine + hexadecanoate</text>
        <dbReference type="Rhea" id="RHEA:38891"/>
        <dbReference type="ChEBI" id="CHEBI:7896"/>
        <dbReference type="ChEBI" id="CHEBI:15377"/>
        <dbReference type="ChEBI" id="CHEBI:57756"/>
        <dbReference type="ChEBI" id="CHEBI:72959"/>
    </reaction>
    <physiologicalReaction direction="left-to-right" evidence="18">
        <dbReference type="Rhea" id="RHEA:38892"/>
    </physiologicalReaction>
</comment>
<comment type="catalytic activity">
    <reaction evidence="17">
        <text>N-hexadecanoylethanolamine + H2O = ethanolamine + hexadecanoate</text>
        <dbReference type="Rhea" id="RHEA:45064"/>
        <dbReference type="ChEBI" id="CHEBI:7896"/>
        <dbReference type="ChEBI" id="CHEBI:15377"/>
        <dbReference type="ChEBI" id="CHEBI:57603"/>
        <dbReference type="ChEBI" id="CHEBI:71464"/>
    </reaction>
    <physiologicalReaction direction="left-to-right" evidence="17">
        <dbReference type="Rhea" id="RHEA:45065"/>
    </physiologicalReaction>
</comment>
<proteinExistence type="inferred from homology"/>
<reference evidence="26" key="4">
    <citation type="submission" date="2025-08" db="UniProtKB">
        <authorList>
            <consortium name="Ensembl"/>
        </authorList>
    </citation>
    <scope>IDENTIFICATION</scope>
</reference>
<evidence type="ECO:0000259" key="24">
    <source>
        <dbReference type="Pfam" id="PF02275"/>
    </source>
</evidence>
<dbReference type="InterPro" id="IPR029132">
    <property type="entry name" value="CBAH/NAAA_C"/>
</dbReference>
<dbReference type="PANTHER" id="PTHR28583">
    <property type="entry name" value="ACID AMIDASE"/>
    <property type="match status" value="1"/>
</dbReference>
<dbReference type="CDD" id="cd01903">
    <property type="entry name" value="Ntn_AC_NAAA"/>
    <property type="match status" value="1"/>
</dbReference>
<sequence length="314" mass="35985">MLHWLLLLLLLLCLLDTAPEQRWDEVLKHYNRTELRRALRLVMSSLVPEWVIPIISTIGPELDEFFPYPYSAELRGVCKAIGISIGEGILLNFVYEATAFCTSIVAQDTKGNIYHGRNLDYSFGESLRKLIVELQFEANGQIIYTGTTAVGYLGLWTGQRPNKFTISGNERDKGHWWRNAIAAFWKRSSPVSWLIRDTLLEAENFEAAKWKLAKSPIIADVYYILGGVNPNEGVVITRNRDGPVDIWPLMTVIKQWYRVETNYDHWTTPPPSCDRRTPAIKALNATGQDKINLDTLFHVSRNGKPFYSFIYFIL</sequence>
<evidence type="ECO:0000256" key="15">
    <source>
        <dbReference type="ARBA" id="ARBA00047719"/>
    </source>
</evidence>
<keyword evidence="8" id="KW-0325">Glycoprotein</keyword>
<evidence type="ECO:0000256" key="2">
    <source>
        <dbReference type="ARBA" id="ARBA00004872"/>
    </source>
</evidence>
<evidence type="ECO:0000256" key="17">
    <source>
        <dbReference type="ARBA" id="ARBA00048166"/>
    </source>
</evidence>
<reference evidence="27" key="1">
    <citation type="journal article" date="2006" name="Science">
        <title>Ancient noncoding elements conserved in the human genome.</title>
        <authorList>
            <person name="Venkatesh B."/>
            <person name="Kirkness E.F."/>
            <person name="Loh Y.H."/>
            <person name="Halpern A.L."/>
            <person name="Lee A.P."/>
            <person name="Johnson J."/>
            <person name="Dandona N."/>
            <person name="Viswanathan L.D."/>
            <person name="Tay A."/>
            <person name="Venter J.C."/>
            <person name="Strausberg R.L."/>
            <person name="Brenner S."/>
        </authorList>
    </citation>
    <scope>NUCLEOTIDE SEQUENCE [LARGE SCALE GENOMIC DNA]</scope>
</reference>
<feature type="active site" description="Nucleophile" evidence="22">
    <location>
        <position position="101"/>
    </location>
</feature>
<evidence type="ECO:0000256" key="22">
    <source>
        <dbReference type="PIRSR" id="PIRSR017632-1"/>
    </source>
</evidence>
<evidence type="ECO:0000259" key="25">
    <source>
        <dbReference type="Pfam" id="PF15508"/>
    </source>
</evidence>
<comment type="catalytic activity">
    <reaction evidence="20">
        <text>N-tetradecanoylethanolamine + H2O = tetradecanoate + ethanolamine</text>
        <dbReference type="Rhea" id="RHEA:45452"/>
        <dbReference type="ChEBI" id="CHEBI:15377"/>
        <dbReference type="ChEBI" id="CHEBI:30807"/>
        <dbReference type="ChEBI" id="CHEBI:57603"/>
        <dbReference type="ChEBI" id="CHEBI:85262"/>
    </reaction>
    <physiologicalReaction direction="left-to-right" evidence="20">
        <dbReference type="Rhea" id="RHEA:45453"/>
    </physiologicalReaction>
</comment>
<dbReference type="EC" id="3.5.1.23" evidence="4"/>
<dbReference type="GO" id="GO:0047412">
    <property type="term" value="F:N-(long-chain-acyl)ethanolamine deacylase activity"/>
    <property type="evidence" value="ECO:0007669"/>
    <property type="project" value="UniProtKB-EC"/>
</dbReference>
<dbReference type="GO" id="GO:0006631">
    <property type="term" value="P:fatty acid metabolic process"/>
    <property type="evidence" value="ECO:0007669"/>
    <property type="project" value="InterPro"/>
</dbReference>
<comment type="catalytic activity">
    <reaction evidence="19">
        <text>an N-acylsphing-4-enine + H2O = sphing-4-enine + a fatty acid</text>
        <dbReference type="Rhea" id="RHEA:20856"/>
        <dbReference type="ChEBI" id="CHEBI:15377"/>
        <dbReference type="ChEBI" id="CHEBI:28868"/>
        <dbReference type="ChEBI" id="CHEBI:52639"/>
        <dbReference type="ChEBI" id="CHEBI:57756"/>
        <dbReference type="EC" id="3.5.1.23"/>
    </reaction>
    <physiologicalReaction direction="left-to-right" evidence="19">
        <dbReference type="Rhea" id="RHEA:20857"/>
    </physiologicalReaction>
</comment>
<evidence type="ECO:0000256" key="18">
    <source>
        <dbReference type="ARBA" id="ARBA00048217"/>
    </source>
</evidence>
<name>A0A4W3H6Y8_CALMI</name>
<dbReference type="STRING" id="7868.ENSCMIP00000012588"/>
<evidence type="ECO:0000256" key="1">
    <source>
        <dbReference type="ARBA" id="ARBA00004371"/>
    </source>
</evidence>
<dbReference type="Pfam" id="PF15508">
    <property type="entry name" value="NAAA-beta"/>
    <property type="match status" value="1"/>
</dbReference>
<evidence type="ECO:0000256" key="13">
    <source>
        <dbReference type="ARBA" id="ARBA00042519"/>
    </source>
</evidence>
<evidence type="ECO:0000256" key="12">
    <source>
        <dbReference type="ARBA" id="ARBA00040404"/>
    </source>
</evidence>
<evidence type="ECO:0000256" key="10">
    <source>
        <dbReference type="ARBA" id="ARBA00038527"/>
    </source>
</evidence>
<reference evidence="27" key="3">
    <citation type="journal article" date="2014" name="Nature">
        <title>Elephant shark genome provides unique insights into gnathostome evolution.</title>
        <authorList>
            <consortium name="International Elephant Shark Genome Sequencing Consortium"/>
            <person name="Venkatesh B."/>
            <person name="Lee A.P."/>
            <person name="Ravi V."/>
            <person name="Maurya A.K."/>
            <person name="Lian M.M."/>
            <person name="Swann J.B."/>
            <person name="Ohta Y."/>
            <person name="Flajnik M.F."/>
            <person name="Sutoh Y."/>
            <person name="Kasahara M."/>
            <person name="Hoon S."/>
            <person name="Gangu V."/>
            <person name="Roy S.W."/>
            <person name="Irimia M."/>
            <person name="Korzh V."/>
            <person name="Kondrychyn I."/>
            <person name="Lim Z.W."/>
            <person name="Tay B.H."/>
            <person name="Tohari S."/>
            <person name="Kong K.W."/>
            <person name="Ho S."/>
            <person name="Lorente-Galdos B."/>
            <person name="Quilez J."/>
            <person name="Marques-Bonet T."/>
            <person name="Raney B.J."/>
            <person name="Ingham P.W."/>
            <person name="Tay A."/>
            <person name="Hillier L.W."/>
            <person name="Minx P."/>
            <person name="Boehm T."/>
            <person name="Wilson R.K."/>
            <person name="Brenner S."/>
            <person name="Warren W.C."/>
        </authorList>
    </citation>
    <scope>NUCLEOTIDE SEQUENCE [LARGE SCALE GENOMIC DNA]</scope>
</reference>
<evidence type="ECO:0000256" key="19">
    <source>
        <dbReference type="ARBA" id="ARBA00048323"/>
    </source>
</evidence>
<protein>
    <recommendedName>
        <fullName evidence="12">N-acylethanolamine-hydrolyzing acid amidase</fullName>
        <ecNumber evidence="4">3.5.1.23</ecNumber>
        <ecNumber evidence="11">3.5.1.60</ecNumber>
    </recommendedName>
    <alternativeName>
        <fullName evidence="13">Acylsphingosine deacylase NAAA</fullName>
    </alternativeName>
</protein>
<dbReference type="Gene3D" id="3.60.60.10">
    <property type="entry name" value="Penicillin V Acylase, Chain A"/>
    <property type="match status" value="1"/>
</dbReference>
<keyword evidence="9" id="KW-0458">Lysosome</keyword>
<evidence type="ECO:0000256" key="21">
    <source>
        <dbReference type="PIRNR" id="PIRNR017632"/>
    </source>
</evidence>
<evidence type="ECO:0000256" key="23">
    <source>
        <dbReference type="SAM" id="SignalP"/>
    </source>
</evidence>
<dbReference type="InterPro" id="IPR016699">
    <property type="entry name" value="Acid_ceramidase-like"/>
</dbReference>
<dbReference type="EC" id="3.5.1.60" evidence="11"/>
<dbReference type="InterPro" id="IPR029130">
    <property type="entry name" value="Acid_ceramidase_N"/>
</dbReference>
<evidence type="ECO:0000256" key="6">
    <source>
        <dbReference type="ARBA" id="ARBA00022801"/>
    </source>
</evidence>
<accession>A0A4W3H6Y8</accession>
<dbReference type="GeneTree" id="ENSGT00530000063548"/>
<comment type="catalytic activity">
    <reaction evidence="16">
        <text>N-dodecanoylsphing-4-enine + H2O = dodecanoate + sphing-4-enine</text>
        <dbReference type="Rhea" id="RHEA:41291"/>
        <dbReference type="ChEBI" id="CHEBI:15377"/>
        <dbReference type="ChEBI" id="CHEBI:18262"/>
        <dbReference type="ChEBI" id="CHEBI:57756"/>
        <dbReference type="ChEBI" id="CHEBI:72956"/>
    </reaction>
    <physiologicalReaction direction="left-to-right" evidence="16">
        <dbReference type="Rhea" id="RHEA:41292"/>
    </physiologicalReaction>
</comment>
<feature type="domain" description="Choloylglycine hydrolase/NAAA C-terminal" evidence="24">
    <location>
        <begin position="101"/>
        <end position="267"/>
    </location>
</feature>
<comment type="similarity">
    <text evidence="3 21">Belongs to the acid ceramidase family.</text>
</comment>
<evidence type="ECO:0000256" key="4">
    <source>
        <dbReference type="ARBA" id="ARBA00011891"/>
    </source>
</evidence>
<comment type="catalytic activity">
    <reaction evidence="14">
        <text>an N-(long-chain fatty acyl)ethanolamine + H2O = a long-chain fatty acid + ethanolamine</text>
        <dbReference type="Rhea" id="RHEA:17505"/>
        <dbReference type="ChEBI" id="CHEBI:15377"/>
        <dbReference type="ChEBI" id="CHEBI:15897"/>
        <dbReference type="ChEBI" id="CHEBI:57560"/>
        <dbReference type="ChEBI" id="CHEBI:57603"/>
        <dbReference type="EC" id="3.5.1.60"/>
    </reaction>
    <physiologicalReaction direction="left-to-right" evidence="14">
        <dbReference type="Rhea" id="RHEA:17506"/>
    </physiologicalReaction>
</comment>
<evidence type="ECO:0000256" key="14">
    <source>
        <dbReference type="ARBA" id="ARBA00047347"/>
    </source>
</evidence>
<dbReference type="AlphaFoldDB" id="A0A4W3H6Y8"/>
<dbReference type="FunCoup" id="A0A4W3H6Y8">
    <property type="interactions" value="39"/>
</dbReference>
<dbReference type="InParanoid" id="A0A4W3H6Y8"/>
<dbReference type="GO" id="GO:0017064">
    <property type="term" value="F:fatty acid amide hydrolase activity"/>
    <property type="evidence" value="ECO:0007669"/>
    <property type="project" value="InterPro"/>
</dbReference>
<comment type="pathway">
    <text evidence="2">Lipid metabolism; fatty acid metabolism.</text>
</comment>
<evidence type="ECO:0000256" key="5">
    <source>
        <dbReference type="ARBA" id="ARBA00022729"/>
    </source>
</evidence>
<evidence type="ECO:0000256" key="8">
    <source>
        <dbReference type="ARBA" id="ARBA00023180"/>
    </source>
</evidence>
<evidence type="ECO:0000256" key="11">
    <source>
        <dbReference type="ARBA" id="ARBA00039046"/>
    </source>
</evidence>
<keyword evidence="27" id="KW-1185">Reference proteome</keyword>
<feature type="chain" id="PRO_5021442841" description="N-acylethanolamine-hydrolyzing acid amidase" evidence="23">
    <location>
        <begin position="18"/>
        <end position="314"/>
    </location>
</feature>
<feature type="domain" description="Acid ceramidase N-terminal" evidence="25">
    <location>
        <begin position="15"/>
        <end position="65"/>
    </location>
</feature>
<evidence type="ECO:0000256" key="7">
    <source>
        <dbReference type="ARBA" id="ARBA00023098"/>
    </source>
</evidence>
<dbReference type="PANTHER" id="PTHR28583:SF4">
    <property type="entry name" value="N-ACYLETHANOLAMINE-HYDROLYZING ACID AMIDASE"/>
    <property type="match status" value="1"/>
</dbReference>
<comment type="subcellular location">
    <subcellularLocation>
        <location evidence="1">Lysosome</location>
    </subcellularLocation>
</comment>
<comment type="catalytic activity">
    <reaction evidence="15">
        <text>N-dodecanoylethanolamine + H2O = dodecanoate + ethanolamine</text>
        <dbReference type="Rhea" id="RHEA:45456"/>
        <dbReference type="ChEBI" id="CHEBI:15377"/>
        <dbReference type="ChEBI" id="CHEBI:18262"/>
        <dbReference type="ChEBI" id="CHEBI:57603"/>
        <dbReference type="ChEBI" id="CHEBI:85263"/>
    </reaction>
    <physiologicalReaction direction="left-to-right" evidence="15">
        <dbReference type="Rhea" id="RHEA:45457"/>
    </physiologicalReaction>
</comment>
<dbReference type="PIRSF" id="PIRSF017632">
    <property type="entry name" value="Acid_ceramidase-like"/>
    <property type="match status" value="1"/>
</dbReference>
<evidence type="ECO:0000256" key="3">
    <source>
        <dbReference type="ARBA" id="ARBA00005730"/>
    </source>
</evidence>
<dbReference type="GO" id="GO:0005764">
    <property type="term" value="C:lysosome"/>
    <property type="evidence" value="ECO:0007669"/>
    <property type="project" value="UniProtKB-SubCell"/>
</dbReference>
<evidence type="ECO:0000313" key="27">
    <source>
        <dbReference type="Proteomes" id="UP000314986"/>
    </source>
</evidence>
<evidence type="ECO:0000256" key="20">
    <source>
        <dbReference type="ARBA" id="ARBA00048716"/>
    </source>
</evidence>
<dbReference type="OMA" id="GQDHINM"/>
<dbReference type="Pfam" id="PF02275">
    <property type="entry name" value="CBAH"/>
    <property type="match status" value="1"/>
</dbReference>
<evidence type="ECO:0000256" key="16">
    <source>
        <dbReference type="ARBA" id="ARBA00047993"/>
    </source>
</evidence>